<name>A0ABN2SCI2_9ACTN</name>
<evidence type="ECO:0000313" key="1">
    <source>
        <dbReference type="EMBL" id="GAA1983291.1"/>
    </source>
</evidence>
<comment type="caution">
    <text evidence="1">The sequence shown here is derived from an EMBL/GenBank/DDBJ whole genome shotgun (WGS) entry which is preliminary data.</text>
</comment>
<organism evidence="1 2">
    <name type="scientific">Catenulispora subtropica</name>
    <dbReference type="NCBI Taxonomy" id="450798"/>
    <lineage>
        <taxon>Bacteria</taxon>
        <taxon>Bacillati</taxon>
        <taxon>Actinomycetota</taxon>
        <taxon>Actinomycetes</taxon>
        <taxon>Catenulisporales</taxon>
        <taxon>Catenulisporaceae</taxon>
        <taxon>Catenulispora</taxon>
    </lineage>
</organism>
<protein>
    <submittedName>
        <fullName evidence="1">Uncharacterized protein</fullName>
    </submittedName>
</protein>
<gene>
    <name evidence="1" type="ORF">GCM10009838_51230</name>
</gene>
<dbReference type="EMBL" id="BAAAQM010000031">
    <property type="protein sequence ID" value="GAA1983291.1"/>
    <property type="molecule type" value="Genomic_DNA"/>
</dbReference>
<proteinExistence type="predicted"/>
<sequence length="70" mass="7790">MPEYHVVPGYVSGNERVKLATMVSAWATPVVKNMISADRAAVAVAVMPRRPTRFLREYMGRGSQRQTPVT</sequence>
<accession>A0ABN2SCI2</accession>
<evidence type="ECO:0000313" key="2">
    <source>
        <dbReference type="Proteomes" id="UP001499854"/>
    </source>
</evidence>
<dbReference type="Proteomes" id="UP001499854">
    <property type="component" value="Unassembled WGS sequence"/>
</dbReference>
<reference evidence="1 2" key="1">
    <citation type="journal article" date="2019" name="Int. J. Syst. Evol. Microbiol.">
        <title>The Global Catalogue of Microorganisms (GCM) 10K type strain sequencing project: providing services to taxonomists for standard genome sequencing and annotation.</title>
        <authorList>
            <consortium name="The Broad Institute Genomics Platform"/>
            <consortium name="The Broad Institute Genome Sequencing Center for Infectious Disease"/>
            <person name="Wu L."/>
            <person name="Ma J."/>
        </authorList>
    </citation>
    <scope>NUCLEOTIDE SEQUENCE [LARGE SCALE GENOMIC DNA]</scope>
    <source>
        <strain evidence="1 2">JCM 16013</strain>
    </source>
</reference>
<keyword evidence="2" id="KW-1185">Reference proteome</keyword>